<feature type="compositionally biased region" description="Low complexity" evidence="1">
    <location>
        <begin position="217"/>
        <end position="232"/>
    </location>
</feature>
<accession>A0A177VZ64</accession>
<feature type="region of interest" description="Disordered" evidence="1">
    <location>
        <begin position="26"/>
        <end position="46"/>
    </location>
</feature>
<evidence type="ECO:0000313" key="4">
    <source>
        <dbReference type="Proteomes" id="UP000077115"/>
    </source>
</evidence>
<reference evidence="3 4" key="2">
    <citation type="submission" date="2016-05" db="EMBL/GenBank/DDBJ databases">
        <title>Lineage-specific infection strategies underlie the spectrum of fungal disease in amphibians.</title>
        <authorList>
            <person name="Cuomo C.A."/>
            <person name="Farrer R.A."/>
            <person name="James T."/>
            <person name="Longcore J."/>
            <person name="Birren B."/>
        </authorList>
    </citation>
    <scope>NUCLEOTIDE SEQUENCE [LARGE SCALE GENOMIC DNA]</scope>
    <source>
        <strain evidence="3 4">JEL423</strain>
    </source>
</reference>
<name>A0A177VZ64_BATDL</name>
<evidence type="ECO:0000313" key="3">
    <source>
        <dbReference type="EMBL" id="OAJ32796.1"/>
    </source>
</evidence>
<organism evidence="3 4">
    <name type="scientific">Batrachochytrium dendrobatidis (strain JEL423)</name>
    <dbReference type="NCBI Taxonomy" id="403673"/>
    <lineage>
        <taxon>Eukaryota</taxon>
        <taxon>Fungi</taxon>
        <taxon>Fungi incertae sedis</taxon>
        <taxon>Chytridiomycota</taxon>
        <taxon>Chytridiomycota incertae sedis</taxon>
        <taxon>Chytridiomycetes</taxon>
        <taxon>Rhizophydiales</taxon>
        <taxon>Rhizophydiales incertae sedis</taxon>
        <taxon>Batrachochytrium</taxon>
    </lineage>
</organism>
<reference evidence="3 4" key="1">
    <citation type="submission" date="2006-10" db="EMBL/GenBank/DDBJ databases">
        <title>The Genome Sequence of Batrachochytrium dendrobatidis JEL423.</title>
        <authorList>
            <consortium name="The Broad Institute Genome Sequencing Platform"/>
            <person name="Birren B."/>
            <person name="Lander E."/>
            <person name="Galagan J."/>
            <person name="Cuomo C."/>
            <person name="Devon K."/>
            <person name="Jaffe D."/>
            <person name="Butler J."/>
            <person name="Alvarez P."/>
            <person name="Gnerre S."/>
            <person name="Grabherr M."/>
            <person name="Kleber M."/>
            <person name="Mauceli E."/>
            <person name="Brockman W."/>
            <person name="Young S."/>
            <person name="LaButti K."/>
            <person name="Sykes S."/>
            <person name="DeCaprio D."/>
            <person name="Crawford M."/>
            <person name="Koehrsen M."/>
            <person name="Engels R."/>
            <person name="Montgomery P."/>
            <person name="Pearson M."/>
            <person name="Howarth C."/>
            <person name="Larson L."/>
            <person name="White J."/>
            <person name="O'Leary S."/>
            <person name="Kodira C."/>
            <person name="Zeng Q."/>
            <person name="Yandava C."/>
            <person name="Alvarado L."/>
            <person name="Longcore J."/>
            <person name="James T."/>
        </authorList>
    </citation>
    <scope>NUCLEOTIDE SEQUENCE [LARGE SCALE GENOMIC DNA]</scope>
    <source>
        <strain evidence="3 4">JEL423</strain>
    </source>
</reference>
<feature type="compositionally biased region" description="Polar residues" evidence="1">
    <location>
        <begin position="26"/>
        <end position="41"/>
    </location>
</feature>
<keyword evidence="2" id="KW-0732">Signal</keyword>
<sequence>MKLAVAVLSSILLACSVTIANPVDPSATTSTESITSPTHNPNGIGLDNLDPIPNIIKDLLKEYIELEHGRDEQEKLYGSLKPQYDHQHKLVKRLKKKIQVLGYISQTSGDGPEYNGEIRKNKLDFEIQKSKLANLKKSLQGCESKYSYLTVKVEQINVELVDLIFGESWNPKLFGRKLYDINSNPFIRSYLEKQSLKYNKSLGRKPSDQQQRRKPSDQQSQDSQPSPDTPSGSGSGYFEQRVPSNKRKGFSKFMNGLKSLFQRSKNDDSSN</sequence>
<feature type="chain" id="PRO_5008077198" evidence="2">
    <location>
        <begin position="21"/>
        <end position="271"/>
    </location>
</feature>
<gene>
    <name evidence="3" type="ORF">BDEG_28675</name>
</gene>
<comment type="caution">
    <text evidence="3">The sequence shown here is derived from an EMBL/GenBank/DDBJ whole genome shotgun (WGS) entry which is preliminary data.</text>
</comment>
<evidence type="ECO:0000256" key="2">
    <source>
        <dbReference type="SAM" id="SignalP"/>
    </source>
</evidence>
<protein>
    <submittedName>
        <fullName evidence="3">Uncharacterized protein</fullName>
    </submittedName>
</protein>
<dbReference type="EMBL" id="AATT01000301">
    <property type="protein sequence ID" value="OAJ32796.1"/>
    <property type="molecule type" value="Genomic_DNA"/>
</dbReference>
<dbReference type="PROSITE" id="PS51257">
    <property type="entry name" value="PROKAR_LIPOPROTEIN"/>
    <property type="match status" value="1"/>
</dbReference>
<feature type="compositionally biased region" description="Basic and acidic residues" evidence="1">
    <location>
        <begin position="205"/>
        <end position="216"/>
    </location>
</feature>
<evidence type="ECO:0000256" key="1">
    <source>
        <dbReference type="SAM" id="MobiDB-lite"/>
    </source>
</evidence>
<dbReference type="Proteomes" id="UP000077115">
    <property type="component" value="Unassembled WGS sequence"/>
</dbReference>
<feature type="signal peptide" evidence="2">
    <location>
        <begin position="1"/>
        <end position="20"/>
    </location>
</feature>
<dbReference type="VEuPathDB" id="FungiDB:BDEG_28675"/>
<feature type="region of interest" description="Disordered" evidence="1">
    <location>
        <begin position="201"/>
        <end position="242"/>
    </location>
</feature>
<dbReference type="AlphaFoldDB" id="A0A177VZ64"/>
<proteinExistence type="predicted"/>